<dbReference type="Proteomes" id="UP001224812">
    <property type="component" value="Unassembled WGS sequence"/>
</dbReference>
<evidence type="ECO:0000313" key="3">
    <source>
        <dbReference type="Proteomes" id="UP000198883"/>
    </source>
</evidence>
<dbReference type="STRING" id="97481.SAMN05444853_10581"/>
<reference evidence="1 4" key="3">
    <citation type="journal article" date="2023" name="Front. Microbiol.">
        <title>Phylogeography and host specificity of Pasteurellaceae pathogenic to sea-farmed fish in the north-east Atlantic.</title>
        <authorList>
            <person name="Gulla S."/>
            <person name="Colquhoun D.J."/>
            <person name="Olsen A.B."/>
            <person name="Spilsberg B."/>
            <person name="Lagesen K."/>
            <person name="Aakesson C.P."/>
            <person name="Strom S."/>
            <person name="Manji F."/>
            <person name="Birkbeck T.H."/>
            <person name="Nilsen H.K."/>
        </authorList>
    </citation>
    <scope>NUCLEOTIDE SEQUENCE [LARGE SCALE GENOMIC DNA]</scope>
    <source>
        <strain evidence="1 4">VIO11850</strain>
    </source>
</reference>
<dbReference type="EMBL" id="JASAVS010000003">
    <property type="protein sequence ID" value="MDP8084798.1"/>
    <property type="molecule type" value="Genomic_DNA"/>
</dbReference>
<gene>
    <name evidence="1" type="ORF">QJT92_02460</name>
    <name evidence="2" type="ORF">SAMN05444853_10581</name>
</gene>
<organism evidence="2 3">
    <name type="scientific">Phocoenobacter skyensis</name>
    <dbReference type="NCBI Taxonomy" id="97481"/>
    <lineage>
        <taxon>Bacteria</taxon>
        <taxon>Pseudomonadati</taxon>
        <taxon>Pseudomonadota</taxon>
        <taxon>Gammaproteobacteria</taxon>
        <taxon>Pasteurellales</taxon>
        <taxon>Pasteurellaceae</taxon>
        <taxon>Phocoenobacter</taxon>
    </lineage>
</organism>
<evidence type="ECO:0000313" key="1">
    <source>
        <dbReference type="EMBL" id="MDP8084798.1"/>
    </source>
</evidence>
<keyword evidence="4" id="KW-1185">Reference proteome</keyword>
<reference evidence="2" key="2">
    <citation type="submission" date="2016-10" db="EMBL/GenBank/DDBJ databases">
        <authorList>
            <person name="de Groot N.N."/>
        </authorList>
    </citation>
    <scope>NUCLEOTIDE SEQUENCE [LARGE SCALE GENOMIC DNA]</scope>
    <source>
        <strain evidence="2">DSM 24204</strain>
    </source>
</reference>
<dbReference type="RefSeq" id="WP_090920964.1">
    <property type="nucleotide sequence ID" value="NZ_CP016180.1"/>
</dbReference>
<proteinExistence type="predicted"/>
<dbReference type="EMBL" id="FOBN01000005">
    <property type="protein sequence ID" value="SEM11675.1"/>
    <property type="molecule type" value="Genomic_DNA"/>
</dbReference>
<evidence type="ECO:0000313" key="2">
    <source>
        <dbReference type="EMBL" id="SEM11675.1"/>
    </source>
</evidence>
<dbReference type="InterPro" id="IPR037883">
    <property type="entry name" value="Knr4/Smi1-like_sf"/>
</dbReference>
<name>A0A1H7VS61_9PAST</name>
<dbReference type="OrthoDB" id="88310at2"/>
<dbReference type="GeneID" id="83544442"/>
<dbReference type="Proteomes" id="UP000198883">
    <property type="component" value="Unassembled WGS sequence"/>
</dbReference>
<accession>A0A1H7VS61</accession>
<dbReference type="SUPFAM" id="SSF160631">
    <property type="entry name" value="SMI1/KNR4-like"/>
    <property type="match status" value="1"/>
</dbReference>
<evidence type="ECO:0000313" key="4">
    <source>
        <dbReference type="Proteomes" id="UP001224812"/>
    </source>
</evidence>
<protein>
    <submittedName>
        <fullName evidence="1">SMI1/KNR4 family protein</fullName>
    </submittedName>
</protein>
<sequence length="386" mass="46304">MEEYKPTPTAIFDKELFLWKDGKIKKGKHFGTWDYYDLDGKLIIKKTFNQQEKIIKQEFFPPVGIDDGVVLEYLAGSFIWVKYPAKDKDDFNNGTQKEWRLAFEDKPLDTKIFKGKSLEQSAEIWQKSAWFLKELYYENGFLAWIKLYDVNGKIIDFVEYESEDEESDEDLIKRLKKLLSVKNKTIVKNYKEYLELCCEDNDRIKNAIKVYEKVNLQDVKEIENRLHIILPKQVKSIYETYANGVDFEYGFEIFSTKKIVGLIDYFKFLQDDGFINNEIFDEICDDKYLQFLNNNFFVFAQKKVNADFFIMLFSSDGLYFVLDYSDDYSHNIYSEYLQNFEKTKSYEDLSILWNEFLRIEKINQFNIILEDYELYNECVEYEEFRA</sequence>
<dbReference type="AlphaFoldDB" id="A0A1H7VS61"/>
<reference evidence="3" key="1">
    <citation type="submission" date="2016-10" db="EMBL/GenBank/DDBJ databases">
        <authorList>
            <person name="Varghese N."/>
            <person name="Submissions S."/>
        </authorList>
    </citation>
    <scope>NUCLEOTIDE SEQUENCE [LARGE SCALE GENOMIC DNA]</scope>
    <source>
        <strain evidence="3">DSM 24204</strain>
    </source>
</reference>